<evidence type="ECO:0000313" key="7">
    <source>
        <dbReference type="EMBL" id="RZO27182.1"/>
    </source>
</evidence>
<keyword evidence="5" id="KW-1015">Disulfide bond</keyword>
<dbReference type="GO" id="GO:0006308">
    <property type="term" value="P:DNA catabolic process"/>
    <property type="evidence" value="ECO:0007669"/>
    <property type="project" value="InterPro"/>
</dbReference>
<dbReference type="GO" id="GO:0004519">
    <property type="term" value="F:endonuclease activity"/>
    <property type="evidence" value="ECO:0007669"/>
    <property type="project" value="UniProtKB-KW"/>
</dbReference>
<dbReference type="SUPFAM" id="SSF48537">
    <property type="entry name" value="Phospholipase C/P1 nuclease"/>
    <property type="match status" value="1"/>
</dbReference>
<dbReference type="GO" id="GO:0016788">
    <property type="term" value="F:hydrolase activity, acting on ester bonds"/>
    <property type="evidence" value="ECO:0007669"/>
    <property type="project" value="InterPro"/>
</dbReference>
<evidence type="ECO:0000256" key="4">
    <source>
        <dbReference type="ARBA" id="ARBA00022801"/>
    </source>
</evidence>
<comment type="caution">
    <text evidence="7">The sequence shown here is derived from an EMBL/GenBank/DDBJ whole genome shotgun (WGS) entry which is preliminary data.</text>
</comment>
<dbReference type="GO" id="GO:0003676">
    <property type="term" value="F:nucleic acid binding"/>
    <property type="evidence" value="ECO:0007669"/>
    <property type="project" value="InterPro"/>
</dbReference>
<keyword evidence="6" id="KW-0325">Glycoprotein</keyword>
<keyword evidence="2" id="KW-0479">Metal-binding</keyword>
<dbReference type="EMBL" id="SHBE01000001">
    <property type="protein sequence ID" value="RZO27182.1"/>
    <property type="molecule type" value="Genomic_DNA"/>
</dbReference>
<keyword evidence="1" id="KW-0540">Nuclease</keyword>
<accession>A0A520N116</accession>
<name>A0A520N116_9GAMM</name>
<dbReference type="InterPro" id="IPR003154">
    <property type="entry name" value="S1/P1nuclease"/>
</dbReference>
<dbReference type="Pfam" id="PF02265">
    <property type="entry name" value="S1-P1_nuclease"/>
    <property type="match status" value="1"/>
</dbReference>
<dbReference type="AlphaFoldDB" id="A0A520N116"/>
<evidence type="ECO:0000256" key="1">
    <source>
        <dbReference type="ARBA" id="ARBA00022722"/>
    </source>
</evidence>
<evidence type="ECO:0000256" key="2">
    <source>
        <dbReference type="ARBA" id="ARBA00022723"/>
    </source>
</evidence>
<evidence type="ECO:0008006" key="9">
    <source>
        <dbReference type="Google" id="ProtNLM"/>
    </source>
</evidence>
<evidence type="ECO:0000256" key="5">
    <source>
        <dbReference type="ARBA" id="ARBA00023157"/>
    </source>
</evidence>
<dbReference type="GO" id="GO:0046872">
    <property type="term" value="F:metal ion binding"/>
    <property type="evidence" value="ECO:0007669"/>
    <property type="project" value="UniProtKB-KW"/>
</dbReference>
<dbReference type="CDD" id="cd11010">
    <property type="entry name" value="S1-P1_nuclease"/>
    <property type="match status" value="1"/>
</dbReference>
<gene>
    <name evidence="7" type="ORF">EVA92_00115</name>
</gene>
<dbReference type="PANTHER" id="PTHR33146:SF26">
    <property type="entry name" value="ENDONUCLEASE 4"/>
    <property type="match status" value="1"/>
</dbReference>
<evidence type="ECO:0000313" key="8">
    <source>
        <dbReference type="Proteomes" id="UP000315825"/>
    </source>
</evidence>
<sequence>MKRLLISILIFGASFDVQSWWDDGHRKVCELALENISKEKRIEIQDLIGRDSDWCVWADTVKRKRPETRPWHYVNLARNDFTYSSTDCPEQGCIVSALEEHIAIYKDKTNKKWRRAEALKFIGHFIGDIHQPLHVGDIGHYGGNRQYVTLYDGTKTNIHELWDGIIPAYALQLDFKPINIDLYSPQEKQLTHEQRIQFWVQEAREKLYHPSFGYRDETKVFDQDYMIENISVVYLQIILAAARLQKLLEEI</sequence>
<dbReference type="InterPro" id="IPR008947">
    <property type="entry name" value="PLipase_C/P1_nuclease_dom_sf"/>
</dbReference>
<evidence type="ECO:0000256" key="3">
    <source>
        <dbReference type="ARBA" id="ARBA00022759"/>
    </source>
</evidence>
<organism evidence="7 8">
    <name type="scientific">SAR86 cluster bacterium</name>
    <dbReference type="NCBI Taxonomy" id="2030880"/>
    <lineage>
        <taxon>Bacteria</taxon>
        <taxon>Pseudomonadati</taxon>
        <taxon>Pseudomonadota</taxon>
        <taxon>Gammaproteobacteria</taxon>
        <taxon>SAR86 cluster</taxon>
    </lineage>
</organism>
<reference evidence="7 8" key="1">
    <citation type="submission" date="2019-02" db="EMBL/GenBank/DDBJ databases">
        <title>Prokaryotic population dynamics and viral predation in marine succession experiment using metagenomics: the confinement effect.</title>
        <authorList>
            <person name="Haro-Moreno J.M."/>
            <person name="Rodriguez-Valera F."/>
            <person name="Lopez-Perez M."/>
        </authorList>
    </citation>
    <scope>NUCLEOTIDE SEQUENCE [LARGE SCALE GENOMIC DNA]</scope>
    <source>
        <strain evidence="7">MED-G159</strain>
    </source>
</reference>
<keyword evidence="4" id="KW-0378">Hydrolase</keyword>
<dbReference type="Gene3D" id="1.10.575.10">
    <property type="entry name" value="P1 Nuclease"/>
    <property type="match status" value="1"/>
</dbReference>
<dbReference type="PANTHER" id="PTHR33146">
    <property type="entry name" value="ENDONUCLEASE 4"/>
    <property type="match status" value="1"/>
</dbReference>
<evidence type="ECO:0000256" key="6">
    <source>
        <dbReference type="ARBA" id="ARBA00023180"/>
    </source>
</evidence>
<dbReference type="Proteomes" id="UP000315825">
    <property type="component" value="Unassembled WGS sequence"/>
</dbReference>
<keyword evidence="3" id="KW-0255">Endonuclease</keyword>
<proteinExistence type="predicted"/>
<protein>
    <recommendedName>
        <fullName evidence="9">S1/P1 Nuclease</fullName>
    </recommendedName>
</protein>